<evidence type="ECO:0000313" key="3">
    <source>
        <dbReference type="Proteomes" id="UP000465361"/>
    </source>
</evidence>
<comment type="caution">
    <text evidence="2">The sequence shown here is derived from an EMBL/GenBank/DDBJ whole genome shotgun (WGS) entry which is preliminary data.</text>
</comment>
<evidence type="ECO:0000256" key="1">
    <source>
        <dbReference type="SAM" id="MobiDB-lite"/>
    </source>
</evidence>
<sequence>MSSVEIVSGTVNTVNAYPPQVLWRRSSREIDEDTILQPAMDAIGGIEHLTIADHHNAHVLLVGIPADLAKGLLDGTAMPGEPSGALRFHDNPPHSGAGQNDVGPSQLVIDVRDWPVKNVAEERGQNLFGHFLRR</sequence>
<accession>A0A7I9Y2N9</accession>
<reference evidence="2 3" key="1">
    <citation type="journal article" date="2019" name="Emerg. Microbes Infect.">
        <title>Comprehensive subspecies identification of 175 nontuberculous mycobacteria species based on 7547 genomic profiles.</title>
        <authorList>
            <person name="Matsumoto Y."/>
            <person name="Kinjo T."/>
            <person name="Motooka D."/>
            <person name="Nabeya D."/>
            <person name="Jung N."/>
            <person name="Uechi K."/>
            <person name="Horii T."/>
            <person name="Iida T."/>
            <person name="Fujita J."/>
            <person name="Nakamura S."/>
        </authorList>
    </citation>
    <scope>NUCLEOTIDE SEQUENCE [LARGE SCALE GENOMIC DNA]</scope>
    <source>
        <strain evidence="2 3">JCM 17322</strain>
    </source>
</reference>
<dbReference type="Proteomes" id="UP000465361">
    <property type="component" value="Unassembled WGS sequence"/>
</dbReference>
<organism evidence="2 3">
    <name type="scientific">Mycobacterium botniense</name>
    <dbReference type="NCBI Taxonomy" id="84962"/>
    <lineage>
        <taxon>Bacteria</taxon>
        <taxon>Bacillati</taxon>
        <taxon>Actinomycetota</taxon>
        <taxon>Actinomycetes</taxon>
        <taxon>Mycobacteriales</taxon>
        <taxon>Mycobacteriaceae</taxon>
        <taxon>Mycobacterium</taxon>
    </lineage>
</organism>
<evidence type="ECO:0000313" key="2">
    <source>
        <dbReference type="EMBL" id="GFG76331.1"/>
    </source>
</evidence>
<dbReference type="AlphaFoldDB" id="A0A7I9Y2N9"/>
<name>A0A7I9Y2N9_9MYCO</name>
<proteinExistence type="predicted"/>
<protein>
    <submittedName>
        <fullName evidence="2">Uncharacterized protein</fullName>
    </submittedName>
</protein>
<dbReference type="EMBL" id="BLKW01000004">
    <property type="protein sequence ID" value="GFG76331.1"/>
    <property type="molecule type" value="Genomic_DNA"/>
</dbReference>
<feature type="region of interest" description="Disordered" evidence="1">
    <location>
        <begin position="83"/>
        <end position="104"/>
    </location>
</feature>
<gene>
    <name evidence="2" type="ORF">MBOT_36960</name>
</gene>
<keyword evidence="3" id="KW-1185">Reference proteome</keyword>